<comment type="caution">
    <text evidence="1">The sequence shown here is derived from an EMBL/GenBank/DDBJ whole genome shotgun (WGS) entry which is preliminary data.</text>
</comment>
<gene>
    <name evidence="1" type="ORF">NTGZN8_50071</name>
</gene>
<dbReference type="Proteomes" id="UP000675882">
    <property type="component" value="Unassembled WGS sequence"/>
</dbReference>
<name>A0A916BDE4_9PROT</name>
<dbReference type="AlphaFoldDB" id="A0A916BDE4"/>
<organism evidence="1 2">
    <name type="scientific">Candidatus Nitrotoga fabula</name>
    <dbReference type="NCBI Taxonomy" id="2182327"/>
    <lineage>
        <taxon>Bacteria</taxon>
        <taxon>Pseudomonadati</taxon>
        <taxon>Pseudomonadota</taxon>
        <taxon>Betaproteobacteria</taxon>
        <taxon>Nitrosomonadales</taxon>
        <taxon>Gallionellaceae</taxon>
        <taxon>Candidatus Nitrotoga</taxon>
    </lineage>
</organism>
<keyword evidence="2" id="KW-1185">Reference proteome</keyword>
<proteinExistence type="predicted"/>
<evidence type="ECO:0000313" key="1">
    <source>
        <dbReference type="EMBL" id="CAE6731604.1"/>
    </source>
</evidence>
<dbReference type="EMBL" id="CAJNBL010000040">
    <property type="protein sequence ID" value="CAE6731604.1"/>
    <property type="molecule type" value="Genomic_DNA"/>
</dbReference>
<sequence length="66" mass="7774">MPGCRVSVVAQPEMELRIKIKTENKVEYFIYYLKYMALRHSLNYAPNKKILHDIIKCNSISCRNTP</sequence>
<accession>A0A916BDE4</accession>
<reference evidence="1" key="1">
    <citation type="submission" date="2021-02" db="EMBL/GenBank/DDBJ databases">
        <authorList>
            <person name="Han P."/>
        </authorList>
    </citation>
    <scope>NUCLEOTIDE SEQUENCE</scope>
    <source>
        <strain evidence="1">Candidatus Nitrotoga sp. ZN8</strain>
    </source>
</reference>
<evidence type="ECO:0000313" key="2">
    <source>
        <dbReference type="Proteomes" id="UP000675882"/>
    </source>
</evidence>
<protein>
    <submittedName>
        <fullName evidence="1">Uncharacterized protein</fullName>
    </submittedName>
</protein>